<comment type="caution">
    <text evidence="2">The sequence shown here is derived from an EMBL/GenBank/DDBJ whole genome shotgun (WGS) entry which is preliminary data.</text>
</comment>
<feature type="region of interest" description="Disordered" evidence="1">
    <location>
        <begin position="1"/>
        <end position="20"/>
    </location>
</feature>
<dbReference type="Proteomes" id="UP000037387">
    <property type="component" value="Unassembled WGS sequence"/>
</dbReference>
<dbReference type="AlphaFoldDB" id="A0A0M0F9A3"/>
<evidence type="ECO:0000256" key="1">
    <source>
        <dbReference type="SAM" id="MobiDB-lite"/>
    </source>
</evidence>
<dbReference type="EMBL" id="ATNL01000007">
    <property type="protein sequence ID" value="KON74038.1"/>
    <property type="molecule type" value="Genomic_DNA"/>
</dbReference>
<organism evidence="2 3">
    <name type="scientific">Cellulosimicrobium cellulans F16</name>
    <dbReference type="NCBI Taxonomy" id="1350482"/>
    <lineage>
        <taxon>Bacteria</taxon>
        <taxon>Bacillati</taxon>
        <taxon>Actinomycetota</taxon>
        <taxon>Actinomycetes</taxon>
        <taxon>Micrococcales</taxon>
        <taxon>Promicromonosporaceae</taxon>
        <taxon>Cellulosimicrobium</taxon>
    </lineage>
</organism>
<evidence type="ECO:0008006" key="4">
    <source>
        <dbReference type="Google" id="ProtNLM"/>
    </source>
</evidence>
<proteinExistence type="predicted"/>
<keyword evidence="3" id="KW-1185">Reference proteome</keyword>
<dbReference type="InterPro" id="IPR016181">
    <property type="entry name" value="Acyl_CoA_acyltransferase"/>
</dbReference>
<reference evidence="2 3" key="1">
    <citation type="journal article" date="2015" name="Sci. Rep.">
        <title>Functional and structural properties of a novel cellulosome-like multienzyme complex: efficient glycoside hydrolysis of water-insoluble 7-xylosyl-10-deacetylpaclitaxel.</title>
        <authorList>
            <person name="Dou T.Y."/>
            <person name="Luan H.W."/>
            <person name="Ge G.B."/>
            <person name="Dong M.M."/>
            <person name="Zou H.F."/>
            <person name="He Y.Q."/>
            <person name="Cui P."/>
            <person name="Wang J.Y."/>
            <person name="Hao D.C."/>
            <person name="Yang S.L."/>
            <person name="Yang L."/>
        </authorList>
    </citation>
    <scope>NUCLEOTIDE SEQUENCE [LARGE SCALE GENOMIC DNA]</scope>
    <source>
        <strain evidence="2 3">F16</strain>
    </source>
</reference>
<evidence type="ECO:0000313" key="3">
    <source>
        <dbReference type="Proteomes" id="UP000037387"/>
    </source>
</evidence>
<gene>
    <name evidence="2" type="ORF">M768_08000</name>
</gene>
<evidence type="ECO:0000313" key="2">
    <source>
        <dbReference type="EMBL" id="KON74038.1"/>
    </source>
</evidence>
<dbReference type="PATRIC" id="fig|1350482.3.peg.1604"/>
<sequence length="201" mass="20283">MTARSGARATTDPLPSGPRGDGSLELVLLDAVPADERDVLLAAALALRLGPGQDAFVPPATDVVDAARADPDRHLLVARAASGDVVALGVLHPGGAPADVVALLGGVGADDVVLFRGFLVDVASQGAGVGTRVTSLLPGAVAELGRVRRRAAPYAALVLTVNERNAAGRRAYARAGLTDRGAYLGGGAGPQRVLARPLDRP</sequence>
<dbReference type="RefSeq" id="WP_053370094.1">
    <property type="nucleotide sequence ID" value="NZ_KQ435289.1"/>
</dbReference>
<dbReference type="Gene3D" id="3.40.630.30">
    <property type="match status" value="1"/>
</dbReference>
<protein>
    <recommendedName>
        <fullName evidence="4">N-acetyltransferase domain-containing protein</fullName>
    </recommendedName>
</protein>
<accession>A0A0M0F9A3</accession>
<name>A0A0M0F9A3_CELCE</name>
<dbReference type="SUPFAM" id="SSF55729">
    <property type="entry name" value="Acyl-CoA N-acyltransferases (Nat)"/>
    <property type="match status" value="1"/>
</dbReference>